<dbReference type="Pfam" id="PF00535">
    <property type="entry name" value="Glycos_transf_2"/>
    <property type="match status" value="1"/>
</dbReference>
<evidence type="ECO:0000259" key="4">
    <source>
        <dbReference type="Pfam" id="PF00535"/>
    </source>
</evidence>
<sequence>MLAGVAVIIVNFNSGALLGECLRHLRSQTRRPEQVIVVDNASSDGSADRLESEYPEAECIRADRNLGFAAANNLAVQRAGEVKWLALLNPDAFPQPDWLERLLAAADKHPECASFGARLVDANDSGRLDGTGDVYHVSGLAWRRDHGRLTAAGTSIGGDIFAPCAAAVLCRRSAFLEAGGFDEDFFCYFEDIDLGFRLRLLGYRSRYVPDAVARHVGSAVTGRRSPFSLYHGHRNLVWTYVKNMPGLLFWFYLPQHLLLNLGAVLWYALRGQAAPLLRAKRDALGGLSRCWRQRRVIQSRRRVSAWCLRQAMSRGLLALYRRGGG</sequence>
<keyword evidence="6" id="KW-1185">Reference proteome</keyword>
<evidence type="ECO:0000313" key="5">
    <source>
        <dbReference type="EMBL" id="NMQ18957.1"/>
    </source>
</evidence>
<organism evidence="5 6">
    <name type="scientific">Candidatus Competibacter phosphatis</name>
    <dbReference type="NCBI Taxonomy" id="221280"/>
    <lineage>
        <taxon>Bacteria</taxon>
        <taxon>Pseudomonadati</taxon>
        <taxon>Pseudomonadota</taxon>
        <taxon>Gammaproteobacteria</taxon>
        <taxon>Candidatus Competibacteraceae</taxon>
        <taxon>Candidatus Competibacter</taxon>
    </lineage>
</organism>
<keyword evidence="3" id="KW-0808">Transferase</keyword>
<comment type="caution">
    <text evidence="5">The sequence shown here is derived from an EMBL/GenBank/DDBJ whole genome shotgun (WGS) entry which is preliminary data.</text>
</comment>
<dbReference type="Proteomes" id="UP000760480">
    <property type="component" value="Unassembled WGS sequence"/>
</dbReference>
<name>A0ABX1THU7_9GAMM</name>
<dbReference type="PANTHER" id="PTHR43179:SF12">
    <property type="entry name" value="GALACTOFURANOSYLTRANSFERASE GLFT2"/>
    <property type="match status" value="1"/>
</dbReference>
<dbReference type="SUPFAM" id="SSF53448">
    <property type="entry name" value="Nucleotide-diphospho-sugar transferases"/>
    <property type="match status" value="1"/>
</dbReference>
<dbReference type="CDD" id="cd04186">
    <property type="entry name" value="GT_2_like_c"/>
    <property type="match status" value="1"/>
</dbReference>
<comment type="similarity">
    <text evidence="1">Belongs to the glycosyltransferase 2 family.</text>
</comment>
<evidence type="ECO:0000313" key="6">
    <source>
        <dbReference type="Proteomes" id="UP000760480"/>
    </source>
</evidence>
<reference evidence="5 6" key="1">
    <citation type="submission" date="2019-03" db="EMBL/GenBank/DDBJ databases">
        <title>Metabolic reconstructions from genomes of highly enriched 'Candidatus Accumulibacter' and 'Candidatus Competibacter' bioreactor populations.</title>
        <authorList>
            <person name="Annavajhala M.K."/>
            <person name="Welles L."/>
            <person name="Abbas B."/>
            <person name="Sorokin D."/>
            <person name="Park H."/>
            <person name="Van Loosdrecht M."/>
            <person name="Chandran K."/>
        </authorList>
    </citation>
    <scope>NUCLEOTIDE SEQUENCE [LARGE SCALE GENOMIC DNA]</scope>
    <source>
        <strain evidence="5 6">SBR_G</strain>
    </source>
</reference>
<evidence type="ECO:0000256" key="1">
    <source>
        <dbReference type="ARBA" id="ARBA00006739"/>
    </source>
</evidence>
<proteinExistence type="inferred from homology"/>
<feature type="domain" description="Glycosyltransferase 2-like" evidence="4">
    <location>
        <begin position="7"/>
        <end position="128"/>
    </location>
</feature>
<gene>
    <name evidence="5" type="ORF">E4P82_06895</name>
</gene>
<dbReference type="InterPro" id="IPR029044">
    <property type="entry name" value="Nucleotide-diphossugar_trans"/>
</dbReference>
<dbReference type="EMBL" id="SPMZ01000017">
    <property type="protein sequence ID" value="NMQ18957.1"/>
    <property type="molecule type" value="Genomic_DNA"/>
</dbReference>
<dbReference type="InterPro" id="IPR001173">
    <property type="entry name" value="Glyco_trans_2-like"/>
</dbReference>
<evidence type="ECO:0000256" key="3">
    <source>
        <dbReference type="ARBA" id="ARBA00022679"/>
    </source>
</evidence>
<dbReference type="RefSeq" id="WP_169248217.1">
    <property type="nucleotide sequence ID" value="NZ_SPMZ01000017.1"/>
</dbReference>
<accession>A0ABX1THU7</accession>
<dbReference type="PANTHER" id="PTHR43179">
    <property type="entry name" value="RHAMNOSYLTRANSFERASE WBBL"/>
    <property type="match status" value="1"/>
</dbReference>
<protein>
    <submittedName>
        <fullName evidence="5">Glycosyltransferase family 2 protein</fullName>
    </submittedName>
</protein>
<dbReference type="Gene3D" id="3.90.550.10">
    <property type="entry name" value="Spore Coat Polysaccharide Biosynthesis Protein SpsA, Chain A"/>
    <property type="match status" value="1"/>
</dbReference>
<evidence type="ECO:0000256" key="2">
    <source>
        <dbReference type="ARBA" id="ARBA00022676"/>
    </source>
</evidence>
<keyword evidence="2" id="KW-0328">Glycosyltransferase</keyword>